<dbReference type="CDD" id="cd00077">
    <property type="entry name" value="HDc"/>
    <property type="match status" value="1"/>
</dbReference>
<dbReference type="PROSITE" id="PS51831">
    <property type="entry name" value="HD"/>
    <property type="match status" value="1"/>
</dbReference>
<feature type="domain" description="Response regulatory" evidence="2">
    <location>
        <begin position="11"/>
        <end position="125"/>
    </location>
</feature>
<organism evidence="5">
    <name type="scientific">Caldithrix abyssi</name>
    <dbReference type="NCBI Taxonomy" id="187145"/>
    <lineage>
        <taxon>Bacteria</taxon>
        <taxon>Pseudomonadati</taxon>
        <taxon>Calditrichota</taxon>
        <taxon>Calditrichia</taxon>
        <taxon>Calditrichales</taxon>
        <taxon>Calditrichaceae</taxon>
        <taxon>Caldithrix</taxon>
    </lineage>
</organism>
<dbReference type="GO" id="GO:0000160">
    <property type="term" value="P:phosphorelay signal transduction system"/>
    <property type="evidence" value="ECO:0007669"/>
    <property type="project" value="InterPro"/>
</dbReference>
<dbReference type="AlphaFoldDB" id="A0A7V5RNM9"/>
<feature type="modified residue" description="4-aspartylphosphate" evidence="1">
    <location>
        <position position="60"/>
    </location>
</feature>
<dbReference type="PANTHER" id="PTHR45228">
    <property type="entry name" value="CYCLIC DI-GMP PHOSPHODIESTERASE TM_0186-RELATED"/>
    <property type="match status" value="1"/>
</dbReference>
<feature type="domain" description="HD-GYP" evidence="4">
    <location>
        <begin position="139"/>
        <end position="334"/>
    </location>
</feature>
<gene>
    <name evidence="5" type="ORF">ENJ15_02595</name>
</gene>
<dbReference type="Gene3D" id="3.40.50.2300">
    <property type="match status" value="1"/>
</dbReference>
<dbReference type="InterPro" id="IPR006674">
    <property type="entry name" value="HD_domain"/>
</dbReference>
<name>A0A7V5RNM9_CALAY</name>
<dbReference type="PROSITE" id="PS50110">
    <property type="entry name" value="RESPONSE_REGULATORY"/>
    <property type="match status" value="1"/>
</dbReference>
<reference evidence="5" key="1">
    <citation type="journal article" date="2020" name="mSystems">
        <title>Genome- and Community-Level Interaction Insights into Carbon Utilization and Element Cycling Functions of Hydrothermarchaeota in Hydrothermal Sediment.</title>
        <authorList>
            <person name="Zhou Z."/>
            <person name="Liu Y."/>
            <person name="Xu W."/>
            <person name="Pan J."/>
            <person name="Luo Z.H."/>
            <person name="Li M."/>
        </authorList>
    </citation>
    <scope>NUCLEOTIDE SEQUENCE [LARGE SCALE GENOMIC DNA]</scope>
    <source>
        <strain evidence="5">HyVt-460</strain>
    </source>
</reference>
<dbReference type="NCBIfam" id="TIGR00277">
    <property type="entry name" value="HDIG"/>
    <property type="match status" value="1"/>
</dbReference>
<dbReference type="SMART" id="SM00471">
    <property type="entry name" value="HDc"/>
    <property type="match status" value="1"/>
</dbReference>
<evidence type="ECO:0000313" key="5">
    <source>
        <dbReference type="EMBL" id="HHM01872.1"/>
    </source>
</evidence>
<accession>A0A7V5RNM9</accession>
<sequence>MIAEQDKHKYNILLVEDERVTRKAISRSFDKYNFNYVEAETVKEATAFLKSRSFDVVMSDVRLPDGTGLDLLDMVTDSLLDVPFIVITASEDKNLMQEALSRGASDYLSKPFNLSNIPTIINRNIKRRILSHSKNNKKNVSVLLKAIKALISALEAKDKYTSGHSIRVAHYGNLMADCLKLNENDRFTLQLSSLLHDIGKIGLPDAILNKKSSLLADEYHEAKEHVIIGSKIVGNIDELHDVAAIIRHHHERYDGQGYPDGLRGEAIPFLARVLTIVDSFEAIVSRRNYSEAQSQSDAIKEIEKNAGTQFDPLLVKTFLKISQRPDFAKASEHLSDIHF</sequence>
<evidence type="ECO:0000256" key="1">
    <source>
        <dbReference type="PROSITE-ProRule" id="PRU00169"/>
    </source>
</evidence>
<comment type="caution">
    <text evidence="5">The sequence shown here is derived from an EMBL/GenBank/DDBJ whole genome shotgun (WGS) entry which is preliminary data.</text>
</comment>
<protein>
    <submittedName>
        <fullName evidence="5">Response regulator</fullName>
    </submittedName>
</protein>
<dbReference type="PROSITE" id="PS51832">
    <property type="entry name" value="HD_GYP"/>
    <property type="match status" value="1"/>
</dbReference>
<dbReference type="SUPFAM" id="SSF52172">
    <property type="entry name" value="CheY-like"/>
    <property type="match status" value="1"/>
</dbReference>
<dbReference type="Pfam" id="PF13487">
    <property type="entry name" value="HD_5"/>
    <property type="match status" value="1"/>
</dbReference>
<proteinExistence type="predicted"/>
<dbReference type="EMBL" id="DRLI01000097">
    <property type="protein sequence ID" value="HHM01872.1"/>
    <property type="molecule type" value="Genomic_DNA"/>
</dbReference>
<dbReference type="PANTHER" id="PTHR45228:SF4">
    <property type="entry name" value="LIPOPROTEIN"/>
    <property type="match status" value="1"/>
</dbReference>
<evidence type="ECO:0000259" key="3">
    <source>
        <dbReference type="PROSITE" id="PS51831"/>
    </source>
</evidence>
<dbReference type="InterPro" id="IPR037522">
    <property type="entry name" value="HD_GYP_dom"/>
</dbReference>
<dbReference type="SUPFAM" id="SSF109604">
    <property type="entry name" value="HD-domain/PDEase-like"/>
    <property type="match status" value="1"/>
</dbReference>
<keyword evidence="1" id="KW-0597">Phosphoprotein</keyword>
<dbReference type="InterPro" id="IPR001789">
    <property type="entry name" value="Sig_transdc_resp-reg_receiver"/>
</dbReference>
<dbReference type="CDD" id="cd00156">
    <property type="entry name" value="REC"/>
    <property type="match status" value="1"/>
</dbReference>
<evidence type="ECO:0000259" key="4">
    <source>
        <dbReference type="PROSITE" id="PS51832"/>
    </source>
</evidence>
<dbReference type="SMART" id="SM00448">
    <property type="entry name" value="REC"/>
    <property type="match status" value="1"/>
</dbReference>
<dbReference type="InterPro" id="IPR011006">
    <property type="entry name" value="CheY-like_superfamily"/>
</dbReference>
<dbReference type="Proteomes" id="UP000885771">
    <property type="component" value="Unassembled WGS sequence"/>
</dbReference>
<dbReference type="InterPro" id="IPR052020">
    <property type="entry name" value="Cyclic_di-GMP/3'3'-cGAMP_PDE"/>
</dbReference>
<evidence type="ECO:0000259" key="2">
    <source>
        <dbReference type="PROSITE" id="PS50110"/>
    </source>
</evidence>
<dbReference type="Gene3D" id="1.10.3210.10">
    <property type="entry name" value="Hypothetical protein af1432"/>
    <property type="match status" value="1"/>
</dbReference>
<feature type="domain" description="HD" evidence="3">
    <location>
        <begin position="161"/>
        <end position="283"/>
    </location>
</feature>
<dbReference type="Pfam" id="PF00072">
    <property type="entry name" value="Response_reg"/>
    <property type="match status" value="1"/>
</dbReference>
<dbReference type="InterPro" id="IPR006675">
    <property type="entry name" value="HDIG_dom"/>
</dbReference>
<dbReference type="InterPro" id="IPR003607">
    <property type="entry name" value="HD/PDEase_dom"/>
</dbReference>